<evidence type="ECO:0000259" key="1">
    <source>
        <dbReference type="Pfam" id="PF05050"/>
    </source>
</evidence>
<evidence type="ECO:0000313" key="2">
    <source>
        <dbReference type="EMBL" id="GAA4434486.1"/>
    </source>
</evidence>
<evidence type="ECO:0000313" key="3">
    <source>
        <dbReference type="Proteomes" id="UP001501508"/>
    </source>
</evidence>
<dbReference type="PANTHER" id="PTHR36973:SF4">
    <property type="entry name" value="NODULATION PROTEIN"/>
    <property type="match status" value="1"/>
</dbReference>
<dbReference type="InterPro" id="IPR053188">
    <property type="entry name" value="FkbM_Methyltransferase"/>
</dbReference>
<dbReference type="Gene3D" id="3.40.50.150">
    <property type="entry name" value="Vaccinia Virus protein VP39"/>
    <property type="match status" value="1"/>
</dbReference>
<proteinExistence type="predicted"/>
<dbReference type="RefSeq" id="WP_345026926.1">
    <property type="nucleotide sequence ID" value="NZ_BAABEY010000011.1"/>
</dbReference>
<dbReference type="Pfam" id="PF05050">
    <property type="entry name" value="Methyltransf_21"/>
    <property type="match status" value="1"/>
</dbReference>
<comment type="caution">
    <text evidence="2">The sequence shown here is derived from an EMBL/GenBank/DDBJ whole genome shotgun (WGS) entry which is preliminary data.</text>
</comment>
<gene>
    <name evidence="2" type="ORF">GCM10023091_09500</name>
</gene>
<dbReference type="InterPro" id="IPR029063">
    <property type="entry name" value="SAM-dependent_MTases_sf"/>
</dbReference>
<accession>A0ABP8LSQ7</accession>
<sequence length="247" mass="27429">MIGKKLKRVLDVFYILRHRHGGFEYLRQPHASIASFNILDQLAHHIPDLGTVMDIGANQGQFACSVARFFPNAAIHSFEPVPDTYQLLVANTKSLSKVVTYNFGLGSESGKIDFYQNEHSHASSALPISDFQKRGLPETSKTTLIRVPVERLDSIAGKMGAIEGPVLLKLDVQGYEKQVLLGAGSFMNKVDYLLFEASFISMYEGEPLFEEMHELVCKMGFKLIGPVGSLEVGASQIAQMDMLYARR</sequence>
<reference evidence="3" key="1">
    <citation type="journal article" date="2019" name="Int. J. Syst. Evol. Microbiol.">
        <title>The Global Catalogue of Microorganisms (GCM) 10K type strain sequencing project: providing services to taxonomists for standard genome sequencing and annotation.</title>
        <authorList>
            <consortium name="The Broad Institute Genomics Platform"/>
            <consortium name="The Broad Institute Genome Sequencing Center for Infectious Disease"/>
            <person name="Wu L."/>
            <person name="Ma J."/>
        </authorList>
    </citation>
    <scope>NUCLEOTIDE SEQUENCE [LARGE SCALE GENOMIC DNA]</scope>
    <source>
        <strain evidence="3">JCM 31920</strain>
    </source>
</reference>
<dbReference type="Proteomes" id="UP001501508">
    <property type="component" value="Unassembled WGS sequence"/>
</dbReference>
<dbReference type="PANTHER" id="PTHR36973">
    <property type="entry name" value="SLL1456 PROTEIN-RELATED"/>
    <property type="match status" value="1"/>
</dbReference>
<dbReference type="EMBL" id="BAABEY010000011">
    <property type="protein sequence ID" value="GAA4434486.1"/>
    <property type="molecule type" value="Genomic_DNA"/>
</dbReference>
<name>A0ABP8LSQ7_9BACT</name>
<organism evidence="2 3">
    <name type="scientific">Ravibacter arvi</name>
    <dbReference type="NCBI Taxonomy" id="2051041"/>
    <lineage>
        <taxon>Bacteria</taxon>
        <taxon>Pseudomonadati</taxon>
        <taxon>Bacteroidota</taxon>
        <taxon>Cytophagia</taxon>
        <taxon>Cytophagales</taxon>
        <taxon>Spirosomataceae</taxon>
        <taxon>Ravibacter</taxon>
    </lineage>
</organism>
<keyword evidence="3" id="KW-1185">Reference proteome</keyword>
<dbReference type="SUPFAM" id="SSF53335">
    <property type="entry name" value="S-adenosyl-L-methionine-dependent methyltransferases"/>
    <property type="match status" value="1"/>
</dbReference>
<dbReference type="InterPro" id="IPR006342">
    <property type="entry name" value="FkbM_mtfrase"/>
</dbReference>
<feature type="domain" description="Methyltransferase FkbM" evidence="1">
    <location>
        <begin position="54"/>
        <end position="223"/>
    </location>
</feature>
<dbReference type="NCBIfam" id="TIGR01444">
    <property type="entry name" value="fkbM_fam"/>
    <property type="match status" value="1"/>
</dbReference>
<protein>
    <submittedName>
        <fullName evidence="2">[alpha-L-fucopyranosyl-(1-&gt;3)-alpha-L-rhamnopyran osyl-(1-&gt;3)-2-O-methyl-alpha-L-rhamnopyranosyl] dimycocerosyl phenol-phthiocerol 2'''-O-methyltransferase</fullName>
    </submittedName>
</protein>